<evidence type="ECO:0000313" key="2">
    <source>
        <dbReference type="EMBL" id="KKQ93912.1"/>
    </source>
</evidence>
<evidence type="ECO:0000256" key="1">
    <source>
        <dbReference type="SAM" id="Phobius"/>
    </source>
</evidence>
<name>A0A0G0LS97_9BACT</name>
<feature type="transmembrane region" description="Helical" evidence="1">
    <location>
        <begin position="12"/>
        <end position="38"/>
    </location>
</feature>
<organism evidence="2 3">
    <name type="scientific">Candidatus Woesebacteria bacterium GW2011_GWB1_39_10b</name>
    <dbReference type="NCBI Taxonomy" id="1618573"/>
    <lineage>
        <taxon>Bacteria</taxon>
        <taxon>Candidatus Woeseibacteriota</taxon>
    </lineage>
</organism>
<dbReference type="STRING" id="1618573.UT19_C0006G0040"/>
<dbReference type="AlphaFoldDB" id="A0A0G0LS97"/>
<keyword evidence="1" id="KW-0812">Transmembrane</keyword>
<dbReference type="EMBL" id="LBVW01000006">
    <property type="protein sequence ID" value="KKQ93912.1"/>
    <property type="molecule type" value="Genomic_DNA"/>
</dbReference>
<keyword evidence="1" id="KW-0472">Membrane</keyword>
<reference evidence="2 3" key="1">
    <citation type="journal article" date="2015" name="Nature">
        <title>rRNA introns, odd ribosomes, and small enigmatic genomes across a large radiation of phyla.</title>
        <authorList>
            <person name="Brown C.T."/>
            <person name="Hug L.A."/>
            <person name="Thomas B.C."/>
            <person name="Sharon I."/>
            <person name="Castelle C.J."/>
            <person name="Singh A."/>
            <person name="Wilkins M.J."/>
            <person name="Williams K.H."/>
            <person name="Banfield J.F."/>
        </authorList>
    </citation>
    <scope>NUCLEOTIDE SEQUENCE [LARGE SCALE GENOMIC DNA]</scope>
</reference>
<dbReference type="Proteomes" id="UP000034932">
    <property type="component" value="Unassembled WGS sequence"/>
</dbReference>
<evidence type="ECO:0000313" key="3">
    <source>
        <dbReference type="Proteomes" id="UP000034932"/>
    </source>
</evidence>
<dbReference type="SUPFAM" id="SSF49373">
    <property type="entry name" value="Invasin/intimin cell-adhesion fragments"/>
    <property type="match status" value="1"/>
</dbReference>
<protein>
    <submittedName>
        <fullName evidence="2">Uncharacterized protein</fullName>
    </submittedName>
</protein>
<sequence>MLPKKQPRQGQILLSILIAIAVFAILVNALFTLIAASFDLVSLNKTRITARHLAQEKMELVRNLSYEDVGTVGGIPDGIIEPEEMVRRNDLNYTIKTDISYIDDPFNGVGADTDYKRVRIEVSWEGLAASRKNPVIMISDIALGTLEDVEGGNLIIQVFDANGDPVPQAQVTIVANEVNPPVNLTVNTDSNGRVVRPGASPCVECYQITVTKTDYSTDRTYATSEVANPIKPHMSVFLDQVTRVSFAIDRTGNLAISSFDSRENNFAALGNVSFRLHGNKIIGTDASAQPVYKYDETLTTDSGGVRNLSNMEWDVYQILMPTPTTYDISGISPPPPINLGPGGSQETEFSINAYTTHSFFITIKSPSLNPIASASAHLFDGGGFDQTKETGISGNPDYGQVLFSGLSEDTYTLEATASGYLDFSGDFDVSGGTTADLVLTPQ</sequence>
<dbReference type="InterPro" id="IPR008964">
    <property type="entry name" value="Invasin/intimin_cell_adhesion"/>
</dbReference>
<gene>
    <name evidence="2" type="ORF">UT19_C0006G0040</name>
</gene>
<accession>A0A0G0LS97</accession>
<proteinExistence type="predicted"/>
<keyword evidence="1" id="KW-1133">Transmembrane helix</keyword>
<comment type="caution">
    <text evidence="2">The sequence shown here is derived from an EMBL/GenBank/DDBJ whole genome shotgun (WGS) entry which is preliminary data.</text>
</comment>
<dbReference type="Gene3D" id="2.60.40.1120">
    <property type="entry name" value="Carboxypeptidase-like, regulatory domain"/>
    <property type="match status" value="1"/>
</dbReference>